<proteinExistence type="inferred from homology"/>
<dbReference type="GO" id="GO:0004888">
    <property type="term" value="F:transmembrane signaling receptor activity"/>
    <property type="evidence" value="ECO:0007669"/>
    <property type="project" value="InterPro"/>
</dbReference>
<dbReference type="PRINTS" id="PR00260">
    <property type="entry name" value="CHEMTRNSDUCR"/>
</dbReference>
<keyword evidence="5" id="KW-0812">Transmembrane</keyword>
<dbReference type="SUPFAM" id="SSF58104">
    <property type="entry name" value="Methyl-accepting chemotaxis protein (MCP) signaling domain"/>
    <property type="match status" value="1"/>
</dbReference>
<dbReference type="Gene3D" id="1.10.287.950">
    <property type="entry name" value="Methyl-accepting chemotaxis protein"/>
    <property type="match status" value="1"/>
</dbReference>
<dbReference type="Gene3D" id="6.10.340.10">
    <property type="match status" value="1"/>
</dbReference>
<accession>A0A918K0Y1</accession>
<comment type="subcellular location">
    <subcellularLocation>
        <location evidence="1">Membrane</location>
    </subcellularLocation>
</comment>
<comment type="similarity">
    <text evidence="3">Belongs to the methyl-accepting chemotaxis (MCP) protein family.</text>
</comment>
<feature type="domain" description="HAMP" evidence="7">
    <location>
        <begin position="230"/>
        <end position="284"/>
    </location>
</feature>
<dbReference type="GO" id="GO:0006935">
    <property type="term" value="P:chemotaxis"/>
    <property type="evidence" value="ECO:0007669"/>
    <property type="project" value="InterPro"/>
</dbReference>
<keyword evidence="5" id="KW-1133">Transmembrane helix</keyword>
<dbReference type="Pfam" id="PF00015">
    <property type="entry name" value="MCPsignal"/>
    <property type="match status" value="1"/>
</dbReference>
<dbReference type="InterPro" id="IPR004089">
    <property type="entry name" value="MCPsignal_dom"/>
</dbReference>
<feature type="transmembrane region" description="Helical" evidence="5">
    <location>
        <begin position="12"/>
        <end position="31"/>
    </location>
</feature>
<evidence type="ECO:0000259" key="6">
    <source>
        <dbReference type="PROSITE" id="PS50111"/>
    </source>
</evidence>
<evidence type="ECO:0000256" key="3">
    <source>
        <dbReference type="ARBA" id="ARBA00029447"/>
    </source>
</evidence>
<evidence type="ECO:0000313" key="8">
    <source>
        <dbReference type="EMBL" id="GGX40672.1"/>
    </source>
</evidence>
<dbReference type="PROSITE" id="PS50111">
    <property type="entry name" value="CHEMOTAXIS_TRANSDUC_2"/>
    <property type="match status" value="1"/>
</dbReference>
<dbReference type="PANTHER" id="PTHR32089">
    <property type="entry name" value="METHYL-ACCEPTING CHEMOTAXIS PROTEIN MCPB"/>
    <property type="match status" value="1"/>
</dbReference>
<dbReference type="InterPro" id="IPR003660">
    <property type="entry name" value="HAMP_dom"/>
</dbReference>
<evidence type="ECO:0000256" key="4">
    <source>
        <dbReference type="PROSITE-ProRule" id="PRU00284"/>
    </source>
</evidence>
<dbReference type="Pfam" id="PF00672">
    <property type="entry name" value="HAMP"/>
    <property type="match status" value="1"/>
</dbReference>
<name>A0A918K0Y1_9GAMM</name>
<feature type="transmembrane region" description="Helical" evidence="5">
    <location>
        <begin position="209"/>
        <end position="229"/>
    </location>
</feature>
<dbReference type="EMBL" id="BMXR01000001">
    <property type="protein sequence ID" value="GGX40672.1"/>
    <property type="molecule type" value="Genomic_DNA"/>
</dbReference>
<keyword evidence="2 4" id="KW-0807">Transducer</keyword>
<dbReference type="AlphaFoldDB" id="A0A918K0Y1"/>
<dbReference type="GO" id="GO:0007165">
    <property type="term" value="P:signal transduction"/>
    <property type="evidence" value="ECO:0007669"/>
    <property type="project" value="UniProtKB-KW"/>
</dbReference>
<dbReference type="GO" id="GO:0016020">
    <property type="term" value="C:membrane"/>
    <property type="evidence" value="ECO:0007669"/>
    <property type="project" value="UniProtKB-SubCell"/>
</dbReference>
<evidence type="ECO:0000313" key="9">
    <source>
        <dbReference type="Proteomes" id="UP000626148"/>
    </source>
</evidence>
<gene>
    <name evidence="8" type="ORF">GCM10007392_04300</name>
</gene>
<protein>
    <submittedName>
        <fullName evidence="8">Methyl-accepting chemotaxis protein</fullName>
    </submittedName>
</protein>
<reference evidence="8" key="2">
    <citation type="submission" date="2020-09" db="EMBL/GenBank/DDBJ databases">
        <authorList>
            <person name="Sun Q."/>
            <person name="Kim S."/>
        </authorList>
    </citation>
    <scope>NUCLEOTIDE SEQUENCE</scope>
    <source>
        <strain evidence="8">KCTC 22169</strain>
    </source>
</reference>
<dbReference type="Proteomes" id="UP000626148">
    <property type="component" value="Unassembled WGS sequence"/>
</dbReference>
<comment type="caution">
    <text evidence="8">The sequence shown here is derived from an EMBL/GenBank/DDBJ whole genome shotgun (WGS) entry which is preliminary data.</text>
</comment>
<dbReference type="SMART" id="SM00304">
    <property type="entry name" value="HAMP"/>
    <property type="match status" value="1"/>
</dbReference>
<evidence type="ECO:0000256" key="5">
    <source>
        <dbReference type="SAM" id="Phobius"/>
    </source>
</evidence>
<dbReference type="PROSITE" id="PS50885">
    <property type="entry name" value="HAMP"/>
    <property type="match status" value="1"/>
</dbReference>
<evidence type="ECO:0000256" key="2">
    <source>
        <dbReference type="ARBA" id="ARBA00023224"/>
    </source>
</evidence>
<dbReference type="InterPro" id="IPR004090">
    <property type="entry name" value="Chemotax_Me-accpt_rcpt"/>
</dbReference>
<organism evidence="8 9">
    <name type="scientific">Saccharospirillum salsuginis</name>
    <dbReference type="NCBI Taxonomy" id="418750"/>
    <lineage>
        <taxon>Bacteria</taxon>
        <taxon>Pseudomonadati</taxon>
        <taxon>Pseudomonadota</taxon>
        <taxon>Gammaproteobacteria</taxon>
        <taxon>Oceanospirillales</taxon>
        <taxon>Saccharospirillaceae</taxon>
        <taxon>Saccharospirillum</taxon>
    </lineage>
</organism>
<dbReference type="PANTHER" id="PTHR32089:SF112">
    <property type="entry name" value="LYSOZYME-LIKE PROTEIN-RELATED"/>
    <property type="match status" value="1"/>
</dbReference>
<evidence type="ECO:0000259" key="7">
    <source>
        <dbReference type="PROSITE" id="PS50885"/>
    </source>
</evidence>
<feature type="domain" description="Methyl-accepting transducer" evidence="6">
    <location>
        <begin position="292"/>
        <end position="525"/>
    </location>
</feature>
<keyword evidence="9" id="KW-1185">Reference proteome</keyword>
<sequence length="562" mass="61780">MLSSLKLKTLINLYGAFLLLAMVGIGGFALYQIQQLGSRTAVLVEEDVPITLAMEDLLNLYQRQETLYQQAFAYAWKDNYSSEADVNAAYQSFSEVNEQYFRRLDEFEALLNTCLASAGDGERGQLCQSMLEQVPDLKTGHAAYLEQAEKVMAQLRDLEPKQADYMSNRAQAEVDLMKEQLKAMETLGMQAVTSASTAVRSAQNWTQQVVLSVIVAILVLSLILSWVILRHFAHSIHRAVYLTEELATGDLTRTRVVTTKGRSEVGQVIRGIVGMVERIRDVIRQIDQLAIDNDQAVQRLSDVTDSLRRSSDHQNDAVTTIDQSLASANDIVGQSTDLTHRLVHSMDAAYTTAGELAETGRTASDIIEHAQTDVNQAQTRILELDETCHNIESIIEVIQGISEQTNLLALNAAIEAARAGEQGRGFAVVADEVRSLAQRTRASTEEIEGMITTLMTKVRAAVDGIQRGQQQIQQASTHMTSMSDQLVTMREGSNTLRGDVDAIEQATESLVSVFEQMRSISATVGSASQQVGEDAKACYHAGQQIAGSASRLREQVSVFKVE</sequence>
<dbReference type="RefSeq" id="WP_189606833.1">
    <property type="nucleotide sequence ID" value="NZ_BMXR01000001.1"/>
</dbReference>
<reference evidence="8" key="1">
    <citation type="journal article" date="2014" name="Int. J. Syst. Evol. Microbiol.">
        <title>Complete genome sequence of Corynebacterium casei LMG S-19264T (=DSM 44701T), isolated from a smear-ripened cheese.</title>
        <authorList>
            <consortium name="US DOE Joint Genome Institute (JGI-PGF)"/>
            <person name="Walter F."/>
            <person name="Albersmeier A."/>
            <person name="Kalinowski J."/>
            <person name="Ruckert C."/>
        </authorList>
    </citation>
    <scope>NUCLEOTIDE SEQUENCE</scope>
    <source>
        <strain evidence="8">KCTC 22169</strain>
    </source>
</reference>
<evidence type="ECO:0000256" key="1">
    <source>
        <dbReference type="ARBA" id="ARBA00004370"/>
    </source>
</evidence>
<keyword evidence="5" id="KW-0472">Membrane</keyword>
<dbReference type="SMART" id="SM00283">
    <property type="entry name" value="MA"/>
    <property type="match status" value="1"/>
</dbReference>